<evidence type="ECO:0000256" key="2">
    <source>
        <dbReference type="ARBA" id="ARBA00022692"/>
    </source>
</evidence>
<dbReference type="Pfam" id="PF04228">
    <property type="entry name" value="Zn_peptidase"/>
    <property type="match status" value="1"/>
</dbReference>
<feature type="signal peptide" evidence="5">
    <location>
        <begin position="1"/>
        <end position="31"/>
    </location>
</feature>
<dbReference type="InterPro" id="IPR007343">
    <property type="entry name" value="Uncharacterised_pept_Zn_put"/>
</dbReference>
<keyword evidence="5" id="KW-0732">Signal</keyword>
<dbReference type="AlphaFoldDB" id="A0A4R4ZNH3"/>
<protein>
    <recommendedName>
        <fullName evidence="8">Metalloprotease</fullName>
    </recommendedName>
</protein>
<gene>
    <name evidence="6" type="ORF">E1263_10895</name>
</gene>
<dbReference type="GO" id="GO:0016020">
    <property type="term" value="C:membrane"/>
    <property type="evidence" value="ECO:0007669"/>
    <property type="project" value="UniProtKB-SubCell"/>
</dbReference>
<evidence type="ECO:0000256" key="5">
    <source>
        <dbReference type="SAM" id="SignalP"/>
    </source>
</evidence>
<evidence type="ECO:0000256" key="4">
    <source>
        <dbReference type="ARBA" id="ARBA00023136"/>
    </source>
</evidence>
<name>A0A4R4ZNH3_9ACTN</name>
<evidence type="ECO:0000313" key="6">
    <source>
        <dbReference type="EMBL" id="TDD60428.1"/>
    </source>
</evidence>
<feature type="chain" id="PRO_5020183822" description="Metalloprotease" evidence="5">
    <location>
        <begin position="32"/>
        <end position="308"/>
    </location>
</feature>
<evidence type="ECO:0008006" key="8">
    <source>
        <dbReference type="Google" id="ProtNLM"/>
    </source>
</evidence>
<comment type="subcellular location">
    <subcellularLocation>
        <location evidence="1">Membrane</location>
        <topology evidence="1">Single-pass membrane protein</topology>
    </subcellularLocation>
</comment>
<dbReference type="PANTHER" id="PTHR30168:SF0">
    <property type="entry name" value="INNER MEMBRANE PROTEIN"/>
    <property type="match status" value="1"/>
</dbReference>
<keyword evidence="2" id="KW-0812">Transmembrane</keyword>
<dbReference type="EMBL" id="SMKX01000024">
    <property type="protein sequence ID" value="TDD60428.1"/>
    <property type="molecule type" value="Genomic_DNA"/>
</dbReference>
<dbReference type="RefSeq" id="WP_132167110.1">
    <property type="nucleotide sequence ID" value="NZ_SMKX01000024.1"/>
</dbReference>
<organism evidence="6 7">
    <name type="scientific">Kribbella antibiotica</name>
    <dbReference type="NCBI Taxonomy" id="190195"/>
    <lineage>
        <taxon>Bacteria</taxon>
        <taxon>Bacillati</taxon>
        <taxon>Actinomycetota</taxon>
        <taxon>Actinomycetes</taxon>
        <taxon>Propionibacteriales</taxon>
        <taxon>Kribbellaceae</taxon>
        <taxon>Kribbella</taxon>
    </lineage>
</organism>
<accession>A0A4R4ZNH3</accession>
<keyword evidence="7" id="KW-1185">Reference proteome</keyword>
<proteinExistence type="predicted"/>
<sequence>MVNLSRTTLRGLAGVVALAGLATSFSATAQAAPTAQAGTKPAPVVEQSAATAEPGPAVATAKAGYTGPSALKIVRYNKLYKTPAIPASRCKEVNVSMRTTAGVQQYNTQLYKCLYAAWKPILAAAGAKSTAAPKLHFFTSKANTLCGVISAPTSYYCENNIYIPTPYIVSLWKQSPTYARVYATNTMAHEYGHHIQEQTGIMDASWWRQRAMKTNTAKLEENRRRELQASCLGSAAIGANRRFYPMTGALYNEWRWLVQHSGDQKGSVRDHGSLANHGWWSEHGFFATSSTTTAARCNTYESAPSRVS</sequence>
<keyword evidence="3" id="KW-1133">Transmembrane helix</keyword>
<evidence type="ECO:0000256" key="1">
    <source>
        <dbReference type="ARBA" id="ARBA00004167"/>
    </source>
</evidence>
<keyword evidence="4" id="KW-0472">Membrane</keyword>
<dbReference type="OrthoDB" id="3508456at2"/>
<dbReference type="PANTHER" id="PTHR30168">
    <property type="entry name" value="PUTATIVE MEMBRANE PROTEIN YPFJ"/>
    <property type="match status" value="1"/>
</dbReference>
<evidence type="ECO:0000313" key="7">
    <source>
        <dbReference type="Proteomes" id="UP000295124"/>
    </source>
</evidence>
<dbReference type="Proteomes" id="UP000295124">
    <property type="component" value="Unassembled WGS sequence"/>
</dbReference>
<evidence type="ECO:0000256" key="3">
    <source>
        <dbReference type="ARBA" id="ARBA00022989"/>
    </source>
</evidence>
<reference evidence="6 7" key="1">
    <citation type="submission" date="2019-03" db="EMBL/GenBank/DDBJ databases">
        <title>Draft genome sequences of novel Actinobacteria.</title>
        <authorList>
            <person name="Sahin N."/>
            <person name="Ay H."/>
            <person name="Saygin H."/>
        </authorList>
    </citation>
    <scope>NUCLEOTIDE SEQUENCE [LARGE SCALE GENOMIC DNA]</scope>
    <source>
        <strain evidence="6 7">JCM 13523</strain>
    </source>
</reference>
<comment type="caution">
    <text evidence="6">The sequence shown here is derived from an EMBL/GenBank/DDBJ whole genome shotgun (WGS) entry which is preliminary data.</text>
</comment>